<organism evidence="2 3">
    <name type="scientific">Sphingomonas oleivorans</name>
    <dbReference type="NCBI Taxonomy" id="1735121"/>
    <lineage>
        <taxon>Bacteria</taxon>
        <taxon>Pseudomonadati</taxon>
        <taxon>Pseudomonadota</taxon>
        <taxon>Alphaproteobacteria</taxon>
        <taxon>Sphingomonadales</taxon>
        <taxon>Sphingomonadaceae</taxon>
        <taxon>Sphingomonas</taxon>
    </lineage>
</organism>
<name>A0A2T5FZB6_9SPHN</name>
<dbReference type="Proteomes" id="UP000244162">
    <property type="component" value="Unassembled WGS sequence"/>
</dbReference>
<keyword evidence="3" id="KW-1185">Reference proteome</keyword>
<dbReference type="GO" id="GO:0016787">
    <property type="term" value="F:hydrolase activity"/>
    <property type="evidence" value="ECO:0007669"/>
    <property type="project" value="InterPro"/>
</dbReference>
<feature type="domain" description="Dienelactone hydrolase" evidence="1">
    <location>
        <begin position="2"/>
        <end position="201"/>
    </location>
</feature>
<dbReference type="Gene3D" id="3.40.50.1820">
    <property type="entry name" value="alpha/beta hydrolase"/>
    <property type="match status" value="1"/>
</dbReference>
<dbReference type="EMBL" id="NWBU01000005">
    <property type="protein sequence ID" value="PTQ12048.1"/>
    <property type="molecule type" value="Genomic_DNA"/>
</dbReference>
<reference evidence="2 3" key="1">
    <citation type="submission" date="2017-09" db="EMBL/GenBank/DDBJ databases">
        <title>Sphingomonas panjinensis sp.nov., isolated from oil-contaminated soil.</title>
        <authorList>
            <person name="Wang L."/>
            <person name="Chen L."/>
        </authorList>
    </citation>
    <scope>NUCLEOTIDE SEQUENCE [LARGE SCALE GENOMIC DNA]</scope>
    <source>
        <strain evidence="2 3">FW-11</strain>
    </source>
</reference>
<evidence type="ECO:0000259" key="1">
    <source>
        <dbReference type="Pfam" id="PF01738"/>
    </source>
</evidence>
<gene>
    <name evidence="2" type="ORF">CLG96_05580</name>
</gene>
<dbReference type="PANTHER" id="PTHR46623">
    <property type="entry name" value="CARBOXYMETHYLENEBUTENOLIDASE-RELATED"/>
    <property type="match status" value="1"/>
</dbReference>
<dbReference type="PANTHER" id="PTHR46623:SF6">
    <property type="entry name" value="ALPHA_BETA-HYDROLASES SUPERFAMILY PROTEIN"/>
    <property type="match status" value="1"/>
</dbReference>
<dbReference type="SUPFAM" id="SSF53474">
    <property type="entry name" value="alpha/beta-Hydrolases"/>
    <property type="match status" value="1"/>
</dbReference>
<proteinExistence type="predicted"/>
<dbReference type="InterPro" id="IPR029058">
    <property type="entry name" value="AB_hydrolase_fold"/>
</dbReference>
<sequence>MIILQEIFGINADMKETCEELAGRGFIAICPDLFWRQEPGLELSSWSEAEWEKGLALYAAYDFDAGVSDIAAVIAYARVLAGASGKVGVMGFCLGGLMTFLTAARAQVDCAVAYYGGGTEKYLSEGDGVAAPLLMHLAEEDEFISKEAQARIEAALADKPNVEIHSYAGCNHAFARHSGTHFDAQAADLANNRTWAFFDRHLR</sequence>
<dbReference type="AlphaFoldDB" id="A0A2T5FZB6"/>
<evidence type="ECO:0000313" key="3">
    <source>
        <dbReference type="Proteomes" id="UP000244162"/>
    </source>
</evidence>
<protein>
    <submittedName>
        <fullName evidence="2">Carboxymethylenebutenolidase</fullName>
    </submittedName>
</protein>
<dbReference type="InterPro" id="IPR051049">
    <property type="entry name" value="Dienelactone_hydrolase-like"/>
</dbReference>
<accession>A0A2T5FZB6</accession>
<dbReference type="Pfam" id="PF01738">
    <property type="entry name" value="DLH"/>
    <property type="match status" value="1"/>
</dbReference>
<comment type="caution">
    <text evidence="2">The sequence shown here is derived from an EMBL/GenBank/DDBJ whole genome shotgun (WGS) entry which is preliminary data.</text>
</comment>
<evidence type="ECO:0000313" key="2">
    <source>
        <dbReference type="EMBL" id="PTQ12048.1"/>
    </source>
</evidence>
<dbReference type="InterPro" id="IPR002925">
    <property type="entry name" value="Dienelactn_hydro"/>
</dbReference>
<dbReference type="OrthoDB" id="9771666at2"/>